<dbReference type="EMBL" id="GBRH01173735">
    <property type="protein sequence ID" value="JAE24161.1"/>
    <property type="molecule type" value="Transcribed_RNA"/>
</dbReference>
<accession>A0A0A9GNQ6</accession>
<reference evidence="2" key="2">
    <citation type="journal article" date="2015" name="Data Brief">
        <title>Shoot transcriptome of the giant reed, Arundo donax.</title>
        <authorList>
            <person name="Barrero R.A."/>
            <person name="Guerrero F.D."/>
            <person name="Moolhuijzen P."/>
            <person name="Goolsby J.A."/>
            <person name="Tidwell J."/>
            <person name="Bellgard S.E."/>
            <person name="Bellgard M.I."/>
        </authorList>
    </citation>
    <scope>NUCLEOTIDE SEQUENCE</scope>
    <source>
        <tissue evidence="2">Shoot tissue taken approximately 20 cm above the soil surface</tissue>
    </source>
</reference>
<proteinExistence type="predicted"/>
<evidence type="ECO:0000313" key="2">
    <source>
        <dbReference type="EMBL" id="JAE24161.1"/>
    </source>
</evidence>
<name>A0A0A9GNQ6_ARUDO</name>
<organism evidence="2">
    <name type="scientific">Arundo donax</name>
    <name type="common">Giant reed</name>
    <name type="synonym">Donax arundinaceus</name>
    <dbReference type="NCBI Taxonomy" id="35708"/>
    <lineage>
        <taxon>Eukaryota</taxon>
        <taxon>Viridiplantae</taxon>
        <taxon>Streptophyta</taxon>
        <taxon>Embryophyta</taxon>
        <taxon>Tracheophyta</taxon>
        <taxon>Spermatophyta</taxon>
        <taxon>Magnoliopsida</taxon>
        <taxon>Liliopsida</taxon>
        <taxon>Poales</taxon>
        <taxon>Poaceae</taxon>
        <taxon>PACMAD clade</taxon>
        <taxon>Arundinoideae</taxon>
        <taxon>Arundineae</taxon>
        <taxon>Arundo</taxon>
    </lineage>
</organism>
<sequence>MHLFLRCLHLLMFVWQVRRYRSTNFRAVSGCRISCIACIAI</sequence>
<dbReference type="AlphaFoldDB" id="A0A0A9GNQ6"/>
<protein>
    <submittedName>
        <fullName evidence="2">Uncharacterized protein</fullName>
    </submittedName>
</protein>
<evidence type="ECO:0000256" key="1">
    <source>
        <dbReference type="SAM" id="SignalP"/>
    </source>
</evidence>
<feature type="chain" id="PRO_5002047853" evidence="1">
    <location>
        <begin position="20"/>
        <end position="41"/>
    </location>
</feature>
<feature type="signal peptide" evidence="1">
    <location>
        <begin position="1"/>
        <end position="19"/>
    </location>
</feature>
<keyword evidence="1" id="KW-0732">Signal</keyword>
<reference evidence="2" key="1">
    <citation type="submission" date="2014-09" db="EMBL/GenBank/DDBJ databases">
        <authorList>
            <person name="Magalhaes I.L.F."/>
            <person name="Oliveira U."/>
            <person name="Santos F.R."/>
            <person name="Vidigal T.H.D.A."/>
            <person name="Brescovit A.D."/>
            <person name="Santos A.J."/>
        </authorList>
    </citation>
    <scope>NUCLEOTIDE SEQUENCE</scope>
    <source>
        <tissue evidence="2">Shoot tissue taken approximately 20 cm above the soil surface</tissue>
    </source>
</reference>